<evidence type="ECO:0000313" key="2">
    <source>
        <dbReference type="Proteomes" id="UP001732700"/>
    </source>
</evidence>
<sequence length="343" mass="38311">MPRALDRPAHTHTNPSPARSKGSPAMAGAQGESNHNGVGDEGFAPKKEGFWVLYQGCWLRPVAVESVKLVQEQFQARPDDVLLVTYPKCGTTWLKALAFTITNRLLHPAAGDDAHPLLARHPQDLVPFLEMPYRQIQHPVAELEELASPRILSTHLPVTLLPPSVSGLGCRVVYLCRNPKDVLVSLWHFINKVNETYTIDKAFELFSKGESSYGPIWEHNLGFWKKSLSESDRVLFLKYDEMMAQPVEHVKMLAEFLRVPFTEEEVSRGVVEDVVHLCSFDKLKSVPVNSSGVSDWIGGVPMENSSFFRAGKVGDWANHLTEEMAKKLDGIVEEKLRGSGLTF</sequence>
<proteinExistence type="predicted"/>
<reference evidence="1" key="2">
    <citation type="submission" date="2025-09" db="UniProtKB">
        <authorList>
            <consortium name="EnsemblPlants"/>
        </authorList>
    </citation>
    <scope>IDENTIFICATION</scope>
</reference>
<protein>
    <submittedName>
        <fullName evidence="1">Uncharacterized protein</fullName>
    </submittedName>
</protein>
<accession>A0ACD5XCH0</accession>
<organism evidence="1 2">
    <name type="scientific">Avena sativa</name>
    <name type="common">Oat</name>
    <dbReference type="NCBI Taxonomy" id="4498"/>
    <lineage>
        <taxon>Eukaryota</taxon>
        <taxon>Viridiplantae</taxon>
        <taxon>Streptophyta</taxon>
        <taxon>Embryophyta</taxon>
        <taxon>Tracheophyta</taxon>
        <taxon>Spermatophyta</taxon>
        <taxon>Magnoliopsida</taxon>
        <taxon>Liliopsida</taxon>
        <taxon>Poales</taxon>
        <taxon>Poaceae</taxon>
        <taxon>BOP clade</taxon>
        <taxon>Pooideae</taxon>
        <taxon>Poodae</taxon>
        <taxon>Poeae</taxon>
        <taxon>Poeae Chloroplast Group 1 (Aveneae type)</taxon>
        <taxon>Aveninae</taxon>
        <taxon>Avena</taxon>
    </lineage>
</organism>
<keyword evidence="2" id="KW-1185">Reference proteome</keyword>
<dbReference type="EnsemblPlants" id="AVESA.00010b.r2.4DG0772140.1">
    <property type="protein sequence ID" value="AVESA.00010b.r2.4DG0772140.1.CDS.1"/>
    <property type="gene ID" value="AVESA.00010b.r2.4DG0772140"/>
</dbReference>
<name>A0ACD5XCH0_AVESA</name>
<dbReference type="Proteomes" id="UP001732700">
    <property type="component" value="Chromosome 4D"/>
</dbReference>
<evidence type="ECO:0000313" key="1">
    <source>
        <dbReference type="EnsemblPlants" id="AVESA.00010b.r2.4DG0772140.1.CDS.1"/>
    </source>
</evidence>
<reference evidence="1" key="1">
    <citation type="submission" date="2021-05" db="EMBL/GenBank/DDBJ databases">
        <authorList>
            <person name="Scholz U."/>
            <person name="Mascher M."/>
            <person name="Fiebig A."/>
        </authorList>
    </citation>
    <scope>NUCLEOTIDE SEQUENCE [LARGE SCALE GENOMIC DNA]</scope>
</reference>